<accession>A0ABT6NXR6</accession>
<protein>
    <submittedName>
        <fullName evidence="6">DUF4215 domain-containing protein</fullName>
    </submittedName>
</protein>
<keyword evidence="2" id="KW-0677">Repeat</keyword>
<proteinExistence type="predicted"/>
<dbReference type="PANTHER" id="PTHR46130">
    <property type="entry name" value="LAMGL DOMAIN-CONTAINING PROTEIN"/>
    <property type="match status" value="1"/>
</dbReference>
<dbReference type="EMBL" id="JARZHI010000026">
    <property type="protein sequence ID" value="MDI1433108.1"/>
    <property type="molecule type" value="Genomic_DNA"/>
</dbReference>
<dbReference type="Proteomes" id="UP001160301">
    <property type="component" value="Unassembled WGS sequence"/>
</dbReference>
<dbReference type="RefSeq" id="WP_136967729.1">
    <property type="nucleotide sequence ID" value="NZ_JARZHI010000026.1"/>
</dbReference>
<feature type="compositionally biased region" description="Gly residues" evidence="4">
    <location>
        <begin position="40"/>
        <end position="74"/>
    </location>
</feature>
<name>A0ABT6NXR6_9BACT</name>
<keyword evidence="1 5" id="KW-0732">Signal</keyword>
<gene>
    <name evidence="6" type="ORF">QHF89_26670</name>
</gene>
<evidence type="ECO:0000313" key="7">
    <source>
        <dbReference type="Proteomes" id="UP001160301"/>
    </source>
</evidence>
<evidence type="ECO:0000256" key="1">
    <source>
        <dbReference type="ARBA" id="ARBA00022729"/>
    </source>
</evidence>
<evidence type="ECO:0000256" key="4">
    <source>
        <dbReference type="SAM" id="MobiDB-lite"/>
    </source>
</evidence>
<dbReference type="NCBIfam" id="TIGR02232">
    <property type="entry name" value="myxo_disulf_rpt"/>
    <property type="match status" value="6"/>
</dbReference>
<evidence type="ECO:0000256" key="2">
    <source>
        <dbReference type="ARBA" id="ARBA00022737"/>
    </source>
</evidence>
<keyword evidence="3" id="KW-1015">Disulfide bond</keyword>
<dbReference type="PANTHER" id="PTHR46130:SF3">
    <property type="entry name" value="CHROMOSOME UNDETERMINED SCAFFOLD_33, WHOLE GENOME SHOTGUN SEQUENCE"/>
    <property type="match status" value="1"/>
</dbReference>
<dbReference type="PROSITE" id="PS51257">
    <property type="entry name" value="PROKAR_LIPOPROTEIN"/>
    <property type="match status" value="1"/>
</dbReference>
<evidence type="ECO:0000313" key="6">
    <source>
        <dbReference type="EMBL" id="MDI1433108.1"/>
    </source>
</evidence>
<evidence type="ECO:0000256" key="5">
    <source>
        <dbReference type="SAM" id="SignalP"/>
    </source>
</evidence>
<reference evidence="6 7" key="1">
    <citation type="submission" date="2023-04" db="EMBL/GenBank/DDBJ databases">
        <title>The genome sequence of Polyangium sorediatum DSM14670.</title>
        <authorList>
            <person name="Zhang X."/>
        </authorList>
    </citation>
    <scope>NUCLEOTIDE SEQUENCE [LARGE SCALE GENOMIC DNA]</scope>
    <source>
        <strain evidence="6 7">DSM 14670</strain>
    </source>
</reference>
<dbReference type="InterPro" id="IPR011936">
    <property type="entry name" value="Myxo_disulph_rpt"/>
</dbReference>
<organism evidence="6 7">
    <name type="scientific">Polyangium sorediatum</name>
    <dbReference type="NCBI Taxonomy" id="889274"/>
    <lineage>
        <taxon>Bacteria</taxon>
        <taxon>Pseudomonadati</taxon>
        <taxon>Myxococcota</taxon>
        <taxon>Polyangia</taxon>
        <taxon>Polyangiales</taxon>
        <taxon>Polyangiaceae</taxon>
        <taxon>Polyangium</taxon>
    </lineage>
</organism>
<keyword evidence="7" id="KW-1185">Reference proteome</keyword>
<evidence type="ECO:0000256" key="3">
    <source>
        <dbReference type="ARBA" id="ARBA00023157"/>
    </source>
</evidence>
<dbReference type="Pfam" id="PF13948">
    <property type="entry name" value="DUF4215"/>
    <property type="match status" value="5"/>
</dbReference>
<feature type="chain" id="PRO_5047334538" evidence="5">
    <location>
        <begin position="21"/>
        <end position="1071"/>
    </location>
</feature>
<sequence length="1071" mass="106572">MKRTRWMSMVTLTTATLLVACGGEEPGGSGTTTSSSSSGSGSGGTGGEGGLGGAGGTGGIGGTGGSGGIGGSGGEGGTGGAGGIGGAGGAGGSGGIGGAGGEGGAGGSGGASAVCGDGAVEGAEGCDDGNTVASDGCDDQCAVELGWSCDGSPSTCSALCGDGILAGAEACDDGNMAPNDGCDSTCAVELGWACNGTPSACATSCGDGISAGNEACDDGNTSANDGCSDACAVEFGWACNGIPSACATSCGDGISAGNEACDDGNTAANDGCSDACAVEAGWTCAGAPSACASVCGDGQTVGAEGCDDGNTAANDGCSDACAVEAGWTCTGAPSACATTCGDGIPAGNEVCDDGNTATDDGCLPSCQAPSGDSCVEPLTQSNALVIGDVHRWNLAEASVTTIDGAFACDPNGTGPDAVIKYVKTSPDLANGGKLLHVEARTSQTAASALLNVEVMSGTCDPTLAVSEKCLWYKQMWGANVDGPPGTYFVWVAKNAPGTPFPPVTVTIEEIDPAAVEGEGCFAPYTTASANYTAPAQPDDAHVWALPDSLNAFDMAATWGEPGSISCDNHATYGDIHGVDAVIEYDKASPTSVLHVEVQNLDPVLTQSALNVEILNECDPESPTKVSYNCRANADTHSITTPAPQGPLYVWVSTEATSQDFNGATVKIHEINPGLGESWETAEPIAAGTVPITPTSTTRFDVPSCFPAGVNVHWYVYTVQNGGLALQSTPPTGTLALFSEGNQQLFCGPGSPLASLGGAYPPGTKFYVAVPVGGTITSLAVSDIVYNGVKTLVPLGVTFPSTASSTYGMAVSGTELFLGGASKVFQFPIAGGTQAVERGTADGLTTTHLGYDLTFANGQLFSVDSTTTTSASRLFRILNGTTWGPTTWDLTPAYPTSSGSYTVAFDGTNVLLATRNTAGKVDFYAFSTTAPSAAVHLGTNTSVDSVVGLAADTQFLYVAGREVSTASEGVLRIPRAAITSAATRLATVDTASAGPTNVELDDLVAPQHLYVRSYGGFIHAVVDPAGAAFTHIPSISTLGDTTDYAMTFDRATKTLYFVETATVTNGAVWKVQ</sequence>
<feature type="signal peptide" evidence="5">
    <location>
        <begin position="1"/>
        <end position="20"/>
    </location>
</feature>
<dbReference type="InterPro" id="IPR043543">
    <property type="entry name" value="PAPPA/PAPPA2"/>
</dbReference>
<feature type="region of interest" description="Disordered" evidence="4">
    <location>
        <begin position="21"/>
        <end position="74"/>
    </location>
</feature>
<comment type="caution">
    <text evidence="6">The sequence shown here is derived from an EMBL/GenBank/DDBJ whole genome shotgun (WGS) entry which is preliminary data.</text>
</comment>